<dbReference type="InterPro" id="IPR021858">
    <property type="entry name" value="Fun_TF"/>
</dbReference>
<evidence type="ECO:0000313" key="4">
    <source>
        <dbReference type="Proteomes" id="UP000076881"/>
    </source>
</evidence>
<keyword evidence="1" id="KW-0539">Nucleus</keyword>
<dbReference type="PANTHER" id="PTHR37540:SF5">
    <property type="entry name" value="TRANSCRIPTION FACTOR DOMAIN-CONTAINING PROTEIN"/>
    <property type="match status" value="1"/>
</dbReference>
<dbReference type="EMBL" id="AZHF01000013">
    <property type="protein sequence ID" value="OAA66373.1"/>
    <property type="molecule type" value="Genomic_DNA"/>
</dbReference>
<organism evidence="3 4">
    <name type="scientific">Akanthomyces lecanii RCEF 1005</name>
    <dbReference type="NCBI Taxonomy" id="1081108"/>
    <lineage>
        <taxon>Eukaryota</taxon>
        <taxon>Fungi</taxon>
        <taxon>Dikarya</taxon>
        <taxon>Ascomycota</taxon>
        <taxon>Pezizomycotina</taxon>
        <taxon>Sordariomycetes</taxon>
        <taxon>Hypocreomycetidae</taxon>
        <taxon>Hypocreales</taxon>
        <taxon>Cordycipitaceae</taxon>
        <taxon>Akanthomyces</taxon>
        <taxon>Cordyceps confragosa</taxon>
    </lineage>
</organism>
<evidence type="ECO:0000313" key="3">
    <source>
        <dbReference type="EMBL" id="OAA66373.1"/>
    </source>
</evidence>
<sequence>MGNKRQPFEFVPVSGTNIKGDAATRKRVRSRAQADYRRKNPPAPKPALNDHFDVGQWLRVLSHDISAIEPTALKASPAAAQRSASSNGTVARLSPFERKGSDVFQLMNTAERNRAQILWQHLYGGTCVVFKSMVEIGFLDLLQESAALTQMLSSSAWHMRNETEANSENKLDYARYSVMATSSLRHMLSDPSKRVTLETVIAILTFAAYANLTSDPNLVNIHLDGLCHALSYVGGLQSIDSLPVIRTMVYWIDLRAAFLQDVEPRFPQPMTILAQRSKIVPVQATGLVPDLPDDVQISFICERIEKLNIVIQCRLETAGDGLWGDVLFPQFHLAPILHVLLSMSRASVMDSASAHSKELFRLAAVLYLCKLWTLFGMDMVGDARYVAKLELSWTQQDLSLIWCFERPLFLWTILVSCTYEKVPVEMRREMVHLLQEHGWQYHQPLGVVPRSLWCESALGSPDPIFQCGESST</sequence>
<dbReference type="OrthoDB" id="3469225at2759"/>
<comment type="caution">
    <text evidence="3">The sequence shown here is derived from an EMBL/GenBank/DDBJ whole genome shotgun (WGS) entry which is preliminary data.</text>
</comment>
<protein>
    <recommendedName>
        <fullName evidence="5">C6 transcription factor</fullName>
    </recommendedName>
</protein>
<accession>A0A167YIV5</accession>
<dbReference type="STRING" id="1081108.A0A167YIV5"/>
<evidence type="ECO:0000256" key="2">
    <source>
        <dbReference type="SAM" id="MobiDB-lite"/>
    </source>
</evidence>
<dbReference type="Proteomes" id="UP000076881">
    <property type="component" value="Unassembled WGS sequence"/>
</dbReference>
<evidence type="ECO:0008006" key="5">
    <source>
        <dbReference type="Google" id="ProtNLM"/>
    </source>
</evidence>
<gene>
    <name evidence="3" type="ORF">LEL_10472</name>
</gene>
<dbReference type="AlphaFoldDB" id="A0A167YIV5"/>
<evidence type="ECO:0000256" key="1">
    <source>
        <dbReference type="ARBA" id="ARBA00023242"/>
    </source>
</evidence>
<feature type="region of interest" description="Disordered" evidence="2">
    <location>
        <begin position="1"/>
        <end position="48"/>
    </location>
</feature>
<keyword evidence="4" id="KW-1185">Reference proteome</keyword>
<proteinExistence type="predicted"/>
<dbReference type="PANTHER" id="PTHR37540">
    <property type="entry name" value="TRANSCRIPTION FACTOR (ACR-2), PUTATIVE-RELATED-RELATED"/>
    <property type="match status" value="1"/>
</dbReference>
<name>A0A167YIV5_CORDF</name>
<dbReference type="Pfam" id="PF11951">
    <property type="entry name" value="Fungal_trans_2"/>
    <property type="match status" value="1"/>
</dbReference>
<reference evidence="3 4" key="1">
    <citation type="journal article" date="2016" name="Genome Biol. Evol.">
        <title>Divergent and convergent evolution of fungal pathogenicity.</title>
        <authorList>
            <person name="Shang Y."/>
            <person name="Xiao G."/>
            <person name="Zheng P."/>
            <person name="Cen K."/>
            <person name="Zhan S."/>
            <person name="Wang C."/>
        </authorList>
    </citation>
    <scope>NUCLEOTIDE SEQUENCE [LARGE SCALE GENOMIC DNA]</scope>
    <source>
        <strain evidence="3 4">RCEF 1005</strain>
    </source>
</reference>